<evidence type="ECO:0000259" key="3">
    <source>
        <dbReference type="Pfam" id="PF10192"/>
    </source>
</evidence>
<name>A0A7S2AYQ2_9STRA</name>
<sequence>MCQNLSELLVISLLVTVSFGWTLRDGTHKYLPRIAATTVLLGLFQTALVFISRSYEDDFTTFHDHDHWPGVVLMVLRAAVSLVLWFGSRRIVKTARGLRSESAEASFVTNLVWAGMMWLLAYPATVILIVPLVPAYHRHRTVEASALFFQCTALGAMSVLFLGLGEAGKLYFEVSTLGSMGDLSLSHASAPDATQKSSGQPIKGKTPLRRRIAVE</sequence>
<evidence type="ECO:0000313" key="4">
    <source>
        <dbReference type="EMBL" id="CAD9381402.1"/>
    </source>
</evidence>
<organism evidence="4">
    <name type="scientific">Octactis speculum</name>
    <dbReference type="NCBI Taxonomy" id="3111310"/>
    <lineage>
        <taxon>Eukaryota</taxon>
        <taxon>Sar</taxon>
        <taxon>Stramenopiles</taxon>
        <taxon>Ochrophyta</taxon>
        <taxon>Dictyochophyceae</taxon>
        <taxon>Dictyochales</taxon>
        <taxon>Dictyochaceae</taxon>
        <taxon>Octactis</taxon>
    </lineage>
</organism>
<reference evidence="4" key="1">
    <citation type="submission" date="2021-01" db="EMBL/GenBank/DDBJ databases">
        <authorList>
            <person name="Corre E."/>
            <person name="Pelletier E."/>
            <person name="Niang G."/>
            <person name="Scheremetjew M."/>
            <person name="Finn R."/>
            <person name="Kale V."/>
            <person name="Holt S."/>
            <person name="Cochrane G."/>
            <person name="Meng A."/>
            <person name="Brown T."/>
            <person name="Cohen L."/>
        </authorList>
    </citation>
    <scope>NUCLEOTIDE SEQUENCE</scope>
    <source>
        <strain evidence="4">CCMP1381</strain>
    </source>
</reference>
<feature type="transmembrane region" description="Helical" evidence="2">
    <location>
        <begin position="6"/>
        <end position="23"/>
    </location>
</feature>
<feature type="domain" description="GPR180/TMEM145 transmembrane" evidence="3">
    <location>
        <begin position="2"/>
        <end position="155"/>
    </location>
</feature>
<evidence type="ECO:0000256" key="1">
    <source>
        <dbReference type="SAM" id="MobiDB-lite"/>
    </source>
</evidence>
<dbReference type="InterPro" id="IPR019336">
    <property type="entry name" value="GPR180/TMEM145_TM"/>
</dbReference>
<dbReference type="PANTHER" id="PTHR23252">
    <property type="entry name" value="INTIMAL THICKNESS RECEPTOR-RELATED"/>
    <property type="match status" value="1"/>
</dbReference>
<accession>A0A7S2AYQ2</accession>
<dbReference type="EMBL" id="HBGS01008322">
    <property type="protein sequence ID" value="CAD9381402.1"/>
    <property type="molecule type" value="Transcribed_RNA"/>
</dbReference>
<keyword evidence="2" id="KW-1133">Transmembrane helix</keyword>
<feature type="transmembrane region" description="Helical" evidence="2">
    <location>
        <begin position="67"/>
        <end position="86"/>
    </location>
</feature>
<dbReference type="GO" id="GO:0007186">
    <property type="term" value="P:G protein-coupled receptor signaling pathway"/>
    <property type="evidence" value="ECO:0007669"/>
    <property type="project" value="InterPro"/>
</dbReference>
<keyword evidence="2" id="KW-0472">Membrane</keyword>
<dbReference type="Pfam" id="PF10192">
    <property type="entry name" value="GPR180-TMEM145_TM"/>
    <property type="match status" value="1"/>
</dbReference>
<protein>
    <recommendedName>
        <fullName evidence="3">GPR180/TMEM145 transmembrane domain-containing protein</fullName>
    </recommendedName>
</protein>
<proteinExistence type="predicted"/>
<feature type="region of interest" description="Disordered" evidence="1">
    <location>
        <begin position="188"/>
        <end position="215"/>
    </location>
</feature>
<dbReference type="InterPro" id="IPR047831">
    <property type="entry name" value="GPR180/TMEM145"/>
</dbReference>
<keyword evidence="2" id="KW-0812">Transmembrane</keyword>
<feature type="transmembrane region" description="Helical" evidence="2">
    <location>
        <begin position="107"/>
        <end position="133"/>
    </location>
</feature>
<dbReference type="PANTHER" id="PTHR23252:SF24">
    <property type="entry name" value="TRANSMEMBRANE PROTEIN 145"/>
    <property type="match status" value="1"/>
</dbReference>
<gene>
    <name evidence="4" type="ORF">DSPE1174_LOCUS4348</name>
</gene>
<feature type="transmembrane region" description="Helical" evidence="2">
    <location>
        <begin position="145"/>
        <end position="164"/>
    </location>
</feature>
<feature type="transmembrane region" description="Helical" evidence="2">
    <location>
        <begin position="35"/>
        <end position="55"/>
    </location>
</feature>
<dbReference type="GO" id="GO:0019236">
    <property type="term" value="P:response to pheromone"/>
    <property type="evidence" value="ECO:0007669"/>
    <property type="project" value="InterPro"/>
</dbReference>
<feature type="compositionally biased region" description="Basic residues" evidence="1">
    <location>
        <begin position="206"/>
        <end position="215"/>
    </location>
</feature>
<dbReference type="AlphaFoldDB" id="A0A7S2AYQ2"/>
<evidence type="ECO:0000256" key="2">
    <source>
        <dbReference type="SAM" id="Phobius"/>
    </source>
</evidence>